<evidence type="ECO:0000256" key="9">
    <source>
        <dbReference type="ARBA" id="ARBA00023136"/>
    </source>
</evidence>
<dbReference type="FunFam" id="3.40.50.300:FF:000298">
    <property type="entry name" value="ATP-binding cassette sub-family A member 12"/>
    <property type="match status" value="1"/>
</dbReference>
<dbReference type="InterPro" id="IPR013525">
    <property type="entry name" value="ABC2_TM"/>
</dbReference>
<dbReference type="Pfam" id="PF00005">
    <property type="entry name" value="ABC_tran"/>
    <property type="match status" value="2"/>
</dbReference>
<feature type="transmembrane region" description="Helical" evidence="11">
    <location>
        <begin position="447"/>
        <end position="464"/>
    </location>
</feature>
<dbReference type="InParanoid" id="G4ZWG6"/>
<evidence type="ECO:0000256" key="5">
    <source>
        <dbReference type="ARBA" id="ARBA00022737"/>
    </source>
</evidence>
<dbReference type="PANTHER" id="PTHR19229">
    <property type="entry name" value="ATP-BINDING CASSETTE TRANSPORTER SUBFAMILY A ABCA"/>
    <property type="match status" value="1"/>
</dbReference>
<dbReference type="InterPro" id="IPR027417">
    <property type="entry name" value="P-loop_NTPase"/>
</dbReference>
<dbReference type="PROSITE" id="PS00211">
    <property type="entry name" value="ABC_TRANSPORTER_1"/>
    <property type="match status" value="1"/>
</dbReference>
<dbReference type="SMR" id="G4ZWG6"/>
<evidence type="ECO:0000256" key="4">
    <source>
        <dbReference type="ARBA" id="ARBA00022692"/>
    </source>
</evidence>
<comment type="subcellular location">
    <subcellularLocation>
        <location evidence="1">Membrane</location>
        <topology evidence="1">Multi-pass membrane protein</topology>
    </subcellularLocation>
</comment>
<dbReference type="EMBL" id="JH159157">
    <property type="protein sequence ID" value="EGZ12394.1"/>
    <property type="molecule type" value="Genomic_DNA"/>
</dbReference>
<keyword evidence="6" id="KW-0547">Nucleotide-binding</keyword>
<dbReference type="InterPro" id="IPR003439">
    <property type="entry name" value="ABC_transporter-like_ATP-bd"/>
</dbReference>
<feature type="transmembrane region" description="Helical" evidence="11">
    <location>
        <begin position="1018"/>
        <end position="1036"/>
    </location>
</feature>
<feature type="compositionally biased region" description="Basic and acidic residues" evidence="10">
    <location>
        <begin position="1428"/>
        <end position="1437"/>
    </location>
</feature>
<keyword evidence="3" id="KW-0813">Transport</keyword>
<dbReference type="SUPFAM" id="SSF52540">
    <property type="entry name" value="P-loop containing nucleoside triphosphate hydrolases"/>
    <property type="match status" value="2"/>
</dbReference>
<feature type="transmembrane region" description="Helical" evidence="11">
    <location>
        <begin position="1261"/>
        <end position="1284"/>
    </location>
</feature>
<evidence type="ECO:0000313" key="14">
    <source>
        <dbReference type="Proteomes" id="UP000002640"/>
    </source>
</evidence>
<feature type="region of interest" description="Disordered" evidence="10">
    <location>
        <begin position="1413"/>
        <end position="1437"/>
    </location>
</feature>
<dbReference type="CDD" id="cd03263">
    <property type="entry name" value="ABC_subfamily_A"/>
    <property type="match status" value="2"/>
</dbReference>
<dbReference type="SMART" id="SM00382">
    <property type="entry name" value="AAA"/>
    <property type="match status" value="2"/>
</dbReference>
<dbReference type="GO" id="GO:0005524">
    <property type="term" value="F:ATP binding"/>
    <property type="evidence" value="ECO:0007669"/>
    <property type="project" value="UniProtKB-KW"/>
</dbReference>
<sequence>MMPSGGPSSTTVSSRTTTAPSTTATTGTTTVTSSSSSSTASSAASLLTSSTSTSGSSSSSSSSDGTELLTTCLSTIVAYDYDYALCVMNSGFFEVDSSPFGAATSTATAIAAALASASASGSTTVDESGSCSLMCSKPAMAASSSCCSAASTVLSCPQSSSSIAYCKSVIEATVADSQQCGLSAQNTALIVCVAVIFAFFAAVMVATRIHARRQGAAALAEGDAVESRFAAAGRATWTAALAAWRQVTNLIWKNLVIRRRKPVSFVFELLLPPVLTLALVFIANLDTIFGTGDNYSSSYEAATLLGTILCTGLDSLAYTDYGALSTNMSTFYSSGQSVIGLFLLISYIKFVSTTTTTMVIEKETRIREVMKIMGLSNFTLLSSWCLTTAILATPLAFVIAAELKYGQVFPMTEYATLVFLFWALSLSIVSFSYFITPFFNKSRAASIASVLLWLVLFFPFFSVMSKSNSSKYLGALAPPTAFALGIDDLVRRAQLGRGLAYAMGLIESPITVPSAFAMSWFLILDSFILVALGWYFDNVLPQEFGVRKPWNFLFVKEYWMPSSAANSDKEVMVLESPSTASSPQTNYSFGSPRGMRLLHQASSDGSVVMMKDRPGLVASVEPVNATLAAQEQKGTCLQIRGLRKEFPSDDAKKVVVQGLNLTLYAGQISALLGHNGAGKTTTISMLTGLIPPTSGDAALYGRSVREDFNELRQIMGICPQHDVLFNELTVEEHLLMFGTMKHIPDCTLKEEVERMIKEVGLVEKRKVAARNLSGGQKRKLSVALAFMGDSKLVFLDEPTSGMDPYSRRFTWNLLQRNRDDRVIVLTTHFMDEADILGDRIAIMADGQLCCAGSSLFLKNRYGAGYSLTMIKAPECDVEAVGAFLRNFVPEAKCLSNFGSEVVFQLPSKSSGVFSTMLQVLDDEMRRLRVVQYGVSVTTLEEVFLRISHDREEEAEMGVAACGVEAVDQIRKTSATSANSRGTFTGAIAAEATNRATLWSQYTALLTKRVRIAKRDKKNLLNAVCIPLLFLIILVSLPEIDVASFMTTNDYATELASSSRQGRCSSANFSLVSVPSACDSYTFNYCDLGVIDCSASTCCDKTNVESPYYACNMCDGTSSSNPVTPCYNKYCLDQDGAKLQATLNAFLTSVVVMLAFAFVPAAIVAFVVREKNPIQNAKGLQLICGANVSAYWLSTWTHDIVLMMVTVIAAMVMVPLSDRTLTSSMEVWGVVCLVGSHALAVIPMAYLFSFKFKKHAVAQTSLLVFALCTGGLLSIFSFLCRLIDFDLTPGNSSDNLTLSSLDRNYLRWIFLLFPGYSLNNGIYEIATRKLSRSSLYGSSTETVAPPSFFGAWAGLGTDYTCTSCWDAASGENCCVRNVFDLDVAGAPVAYAVVEIVVFMLLVFVVENRSLSWRPEQRQQWPRNEDDDVAKERQKVERSYPTDNDSVFIRNLRQQYGNGGKVALDDLCLSIQKGECFGYLGINGAGKSTTMKVLTGEIAPTNGFVTLGGYDLSRDRDKARRVVGYCPQFDSLHDLLTVEEQLELYARLKGIPSDRVKKAVDQKIEEVGLTEYPTKLTRGLSGGNKRKLSTAIALIGSPSIIFLDEPSTGVDPSSRRKMWDVIASVCAAKESCVVLTTHSMEECEALCTRVGILVSGKLKCLGSVEHLKQKFGRGYIVEVKLREPSPSSIGRLQLEVYRILGGNKAGVSAVDVTSLCSSLGAPNRAHAILNGVGNGSVLNSYLETSGLVPMDVFCAWWLTENMGSALQEFFQVKFPGSQLIEHQGGHFRFQVPKRALRPYAIFGLLEENKEQLLISEYGVSETSLEHIFNTMAAQQGEEQLQGSARYRGDW</sequence>
<gene>
    <name evidence="13" type="ORF">PHYSODRAFT_563173</name>
</gene>
<dbReference type="Gene3D" id="3.40.50.300">
    <property type="entry name" value="P-loop containing nucleotide triphosphate hydrolases"/>
    <property type="match status" value="2"/>
</dbReference>
<accession>G4ZWG6</accession>
<dbReference type="Pfam" id="PF23321">
    <property type="entry name" value="R1_ABCA1"/>
    <property type="match status" value="1"/>
</dbReference>
<feature type="transmembrane region" description="Helical" evidence="11">
    <location>
        <begin position="515"/>
        <end position="536"/>
    </location>
</feature>
<dbReference type="RefSeq" id="XP_009532727.1">
    <property type="nucleotide sequence ID" value="XM_009534432.1"/>
</dbReference>
<dbReference type="Proteomes" id="UP000002640">
    <property type="component" value="Unassembled WGS sequence"/>
</dbReference>
<dbReference type="InterPro" id="IPR017871">
    <property type="entry name" value="ABC_transporter-like_CS"/>
</dbReference>
<feature type="transmembrane region" description="Helical" evidence="11">
    <location>
        <begin position="1304"/>
        <end position="1322"/>
    </location>
</feature>
<keyword evidence="5" id="KW-0677">Repeat</keyword>
<protein>
    <submittedName>
        <fullName evidence="13">ABC transporter lipid exporter ABCA1 family</fullName>
    </submittedName>
</protein>
<proteinExistence type="inferred from homology"/>
<dbReference type="InterPro" id="IPR056264">
    <property type="entry name" value="R2_ABCA1-4-like"/>
</dbReference>
<evidence type="ECO:0000256" key="11">
    <source>
        <dbReference type="SAM" id="Phobius"/>
    </source>
</evidence>
<dbReference type="GO" id="GO:0005319">
    <property type="term" value="F:lipid transporter activity"/>
    <property type="evidence" value="ECO:0007669"/>
    <property type="project" value="TreeGrafter"/>
</dbReference>
<dbReference type="PANTHER" id="PTHR19229:SF36">
    <property type="entry name" value="ATP-BINDING CASSETTE SUB-FAMILY A MEMBER 2"/>
    <property type="match status" value="1"/>
</dbReference>
<feature type="transmembrane region" description="Helical" evidence="11">
    <location>
        <begin position="414"/>
        <end position="435"/>
    </location>
</feature>
<feature type="region of interest" description="Disordered" evidence="10">
    <location>
        <begin position="1"/>
        <end position="39"/>
    </location>
</feature>
<dbReference type="KEGG" id="psoj:PHYSODRAFT_563173"/>
<reference evidence="13 14" key="1">
    <citation type="journal article" date="2006" name="Science">
        <title>Phytophthora genome sequences uncover evolutionary origins and mechanisms of pathogenesis.</title>
        <authorList>
            <person name="Tyler B.M."/>
            <person name="Tripathy S."/>
            <person name="Zhang X."/>
            <person name="Dehal P."/>
            <person name="Jiang R.H."/>
            <person name="Aerts A."/>
            <person name="Arredondo F.D."/>
            <person name="Baxter L."/>
            <person name="Bensasson D."/>
            <person name="Beynon J.L."/>
            <person name="Chapman J."/>
            <person name="Damasceno C.M."/>
            <person name="Dorrance A.E."/>
            <person name="Dou D."/>
            <person name="Dickerman A.W."/>
            <person name="Dubchak I.L."/>
            <person name="Garbelotto M."/>
            <person name="Gijzen M."/>
            <person name="Gordon S.G."/>
            <person name="Govers F."/>
            <person name="Grunwald N.J."/>
            <person name="Huang W."/>
            <person name="Ivors K.L."/>
            <person name="Jones R.W."/>
            <person name="Kamoun S."/>
            <person name="Krampis K."/>
            <person name="Lamour K.H."/>
            <person name="Lee M.K."/>
            <person name="McDonald W.H."/>
            <person name="Medina M."/>
            <person name="Meijer H.J."/>
            <person name="Nordberg E.K."/>
            <person name="Maclean D.J."/>
            <person name="Ospina-Giraldo M.D."/>
            <person name="Morris P.F."/>
            <person name="Phuntumart V."/>
            <person name="Putnam N.H."/>
            <person name="Rash S."/>
            <person name="Rose J.K."/>
            <person name="Sakihama Y."/>
            <person name="Salamov A.A."/>
            <person name="Savidor A."/>
            <person name="Scheuring C.F."/>
            <person name="Smith B.M."/>
            <person name="Sobral B.W."/>
            <person name="Terry A."/>
            <person name="Torto-Alalibo T.A."/>
            <person name="Win J."/>
            <person name="Xu Z."/>
            <person name="Zhang H."/>
            <person name="Grigoriev I.V."/>
            <person name="Rokhsar D.S."/>
            <person name="Boore J.L."/>
        </authorList>
    </citation>
    <scope>NUCLEOTIDE SEQUENCE [LARGE SCALE GENOMIC DNA]</scope>
    <source>
        <strain evidence="13 14">P6497</strain>
    </source>
</reference>
<dbReference type="GO" id="GO:0140359">
    <property type="term" value="F:ABC-type transporter activity"/>
    <property type="evidence" value="ECO:0007669"/>
    <property type="project" value="InterPro"/>
</dbReference>
<dbReference type="Pfam" id="PF12698">
    <property type="entry name" value="ABC2_membrane_3"/>
    <property type="match status" value="2"/>
</dbReference>
<dbReference type="InterPro" id="IPR026082">
    <property type="entry name" value="ABCA"/>
</dbReference>
<organism evidence="13 14">
    <name type="scientific">Phytophthora sojae (strain P6497)</name>
    <name type="common">Soybean stem and root rot agent</name>
    <name type="synonym">Phytophthora megasperma f. sp. glycines</name>
    <dbReference type="NCBI Taxonomy" id="1094619"/>
    <lineage>
        <taxon>Eukaryota</taxon>
        <taxon>Sar</taxon>
        <taxon>Stramenopiles</taxon>
        <taxon>Oomycota</taxon>
        <taxon>Peronosporomycetes</taxon>
        <taxon>Peronosporales</taxon>
        <taxon>Peronosporaceae</taxon>
        <taxon>Phytophthora</taxon>
    </lineage>
</organism>
<keyword evidence="7" id="KW-0067">ATP-binding</keyword>
<name>G4ZWG6_PHYSP</name>
<evidence type="ECO:0000256" key="6">
    <source>
        <dbReference type="ARBA" id="ARBA00022741"/>
    </source>
</evidence>
<feature type="domain" description="ABC transporter" evidence="12">
    <location>
        <begin position="1445"/>
        <end position="1678"/>
    </location>
</feature>
<evidence type="ECO:0000256" key="2">
    <source>
        <dbReference type="ARBA" id="ARBA00008869"/>
    </source>
</evidence>
<feature type="transmembrane region" description="Helical" evidence="11">
    <location>
        <begin position="1188"/>
        <end position="1214"/>
    </location>
</feature>
<evidence type="ECO:0000256" key="7">
    <source>
        <dbReference type="ARBA" id="ARBA00022840"/>
    </source>
</evidence>
<evidence type="ECO:0000259" key="12">
    <source>
        <dbReference type="PROSITE" id="PS50893"/>
    </source>
</evidence>
<dbReference type="FunFam" id="3.40.50.300:FF:002636">
    <property type="entry name" value="ABC transporter A family member 2"/>
    <property type="match status" value="1"/>
</dbReference>
<feature type="transmembrane region" description="Helical" evidence="11">
    <location>
        <begin position="1226"/>
        <end position="1249"/>
    </location>
</feature>
<keyword evidence="9 11" id="KW-0472">Membrane</keyword>
<dbReference type="GO" id="GO:0016887">
    <property type="term" value="F:ATP hydrolysis activity"/>
    <property type="evidence" value="ECO:0007669"/>
    <property type="project" value="InterPro"/>
</dbReference>
<feature type="transmembrane region" description="Helical" evidence="11">
    <location>
        <begin position="263"/>
        <end position="283"/>
    </location>
</feature>
<feature type="domain" description="ABC transporter" evidence="12">
    <location>
        <begin position="637"/>
        <end position="870"/>
    </location>
</feature>
<evidence type="ECO:0000313" key="13">
    <source>
        <dbReference type="EMBL" id="EGZ12394.1"/>
    </source>
</evidence>
<feature type="transmembrane region" description="Helical" evidence="11">
    <location>
        <begin position="381"/>
        <end position="402"/>
    </location>
</feature>
<evidence type="ECO:0000256" key="10">
    <source>
        <dbReference type="SAM" id="MobiDB-lite"/>
    </source>
</evidence>
<dbReference type="PROSITE" id="PS50893">
    <property type="entry name" value="ABC_TRANSPORTER_2"/>
    <property type="match status" value="2"/>
</dbReference>
<feature type="transmembrane region" description="Helical" evidence="11">
    <location>
        <begin position="338"/>
        <end position="360"/>
    </location>
</feature>
<dbReference type="GeneID" id="20663704"/>
<evidence type="ECO:0000256" key="1">
    <source>
        <dbReference type="ARBA" id="ARBA00004141"/>
    </source>
</evidence>
<dbReference type="GO" id="GO:0016020">
    <property type="term" value="C:membrane"/>
    <property type="evidence" value="ECO:0007669"/>
    <property type="project" value="UniProtKB-SubCell"/>
</dbReference>
<evidence type="ECO:0000256" key="3">
    <source>
        <dbReference type="ARBA" id="ARBA00022448"/>
    </source>
</evidence>
<feature type="transmembrane region" description="Helical" evidence="11">
    <location>
        <begin position="1144"/>
        <end position="1167"/>
    </location>
</feature>
<comment type="similarity">
    <text evidence="2">Belongs to the ABC transporter superfamily. ABCA family.</text>
</comment>
<evidence type="ECO:0000256" key="8">
    <source>
        <dbReference type="ARBA" id="ARBA00022989"/>
    </source>
</evidence>
<dbReference type="InterPro" id="IPR003593">
    <property type="entry name" value="AAA+_ATPase"/>
</dbReference>
<keyword evidence="8 11" id="KW-1133">Transmembrane helix</keyword>
<keyword evidence="14" id="KW-1185">Reference proteome</keyword>
<keyword evidence="4 11" id="KW-0812">Transmembrane</keyword>
<dbReference type="OMA" id="QIMGICP"/>
<feature type="transmembrane region" description="Helical" evidence="11">
    <location>
        <begin position="187"/>
        <end position="206"/>
    </location>
</feature>
<feature type="transmembrane region" description="Helical" evidence="11">
    <location>
        <begin position="1385"/>
        <end position="1404"/>
    </location>
</feature>